<dbReference type="SUPFAM" id="SSF47576">
    <property type="entry name" value="Calponin-homology domain, CH-domain"/>
    <property type="match status" value="1"/>
</dbReference>
<feature type="compositionally biased region" description="Polar residues" evidence="5">
    <location>
        <begin position="596"/>
        <end position="611"/>
    </location>
</feature>
<feature type="compositionally biased region" description="Polar residues" evidence="5">
    <location>
        <begin position="450"/>
        <end position="461"/>
    </location>
</feature>
<feature type="compositionally biased region" description="Polar residues" evidence="5">
    <location>
        <begin position="245"/>
        <end position="259"/>
    </location>
</feature>
<dbReference type="FunFam" id="1.10.418.10:FF:000023">
    <property type="entry name" value="EH domain-binding protein 1 isoform X1"/>
    <property type="match status" value="1"/>
</dbReference>
<keyword evidence="3" id="KW-0967">Endosome</keyword>
<feature type="compositionally biased region" description="Basic and acidic residues" evidence="5">
    <location>
        <begin position="307"/>
        <end position="324"/>
    </location>
</feature>
<organism evidence="7 8">
    <name type="scientific">Pomacea canaliculata</name>
    <name type="common">Golden apple snail</name>
    <dbReference type="NCBI Taxonomy" id="400727"/>
    <lineage>
        <taxon>Eukaryota</taxon>
        <taxon>Metazoa</taxon>
        <taxon>Spiralia</taxon>
        <taxon>Lophotrochozoa</taxon>
        <taxon>Mollusca</taxon>
        <taxon>Gastropoda</taxon>
        <taxon>Caenogastropoda</taxon>
        <taxon>Architaenioglossa</taxon>
        <taxon>Ampullarioidea</taxon>
        <taxon>Ampullariidae</taxon>
        <taxon>Pomacea</taxon>
    </lineage>
</organism>
<evidence type="ECO:0000256" key="4">
    <source>
        <dbReference type="ARBA" id="ARBA00023054"/>
    </source>
</evidence>
<dbReference type="SUPFAM" id="SSF57716">
    <property type="entry name" value="Glucocorticoid receptor-like (DNA-binding domain)"/>
    <property type="match status" value="1"/>
</dbReference>
<feature type="region of interest" description="Disordered" evidence="5">
    <location>
        <begin position="245"/>
        <end position="324"/>
    </location>
</feature>
<feature type="domain" description="Calponin-homology (CH)" evidence="6">
    <location>
        <begin position="2"/>
        <end position="108"/>
    </location>
</feature>
<feature type="compositionally biased region" description="Polar residues" evidence="5">
    <location>
        <begin position="374"/>
        <end position="398"/>
    </location>
</feature>
<dbReference type="Proteomes" id="UP000245119">
    <property type="component" value="Linkage Group LG1"/>
</dbReference>
<dbReference type="InterPro" id="IPR036872">
    <property type="entry name" value="CH_dom_sf"/>
</dbReference>
<feature type="compositionally biased region" description="Polar residues" evidence="5">
    <location>
        <begin position="541"/>
        <end position="553"/>
    </location>
</feature>
<feature type="compositionally biased region" description="Polar residues" evidence="5">
    <location>
        <begin position="712"/>
        <end position="724"/>
    </location>
</feature>
<gene>
    <name evidence="7" type="ORF">C0Q70_01985</name>
</gene>
<dbReference type="Gene3D" id="2.10.110.10">
    <property type="entry name" value="Cysteine Rich Protein"/>
    <property type="match status" value="1"/>
</dbReference>
<feature type="compositionally biased region" description="Low complexity" evidence="5">
    <location>
        <begin position="485"/>
        <end position="530"/>
    </location>
</feature>
<dbReference type="AlphaFoldDB" id="A0A2T7Q0Z9"/>
<feature type="region of interest" description="Disordered" evidence="5">
    <location>
        <begin position="640"/>
        <end position="724"/>
    </location>
</feature>
<dbReference type="InterPro" id="IPR050540">
    <property type="entry name" value="F-actin_Monoox_Mical"/>
</dbReference>
<evidence type="ECO:0000259" key="6">
    <source>
        <dbReference type="PROSITE" id="PS50021"/>
    </source>
</evidence>
<sequence length="724" mass="79308">MATKIKALQAWCRKMTEGYRDVDVKDFTVSWRDGLAFCAMIHRFRPDLIDFDSLSKENVFENNNLAFTMAEKELNIPAFLEAADMVALKTPDKLSIITYVSQYYNYLHALPQLGGPGVKGKVNAAASAGIKRHQKAEPLTEPETKKITHNRDTTTGEVTKAKSSSVGDKCSICGNKVYLLERHVEGGQLYHRSCYRHSDLSPTGKVFSRSPFLSPSLHEVKTPSVRAANKEVPPKSNELSRTFTVQDTSLSQNQNAANKTESKKSQVQKHLFSDGHQGGNQETEKTKSANSVDLKGALHGIHARSTPKKDELHGISSKDSHVNDALHGDTTLTVSQPNEARTIEKYINNMKSKEEVNEIKPSKRQLPLILQTPVDASSETAHSRPTTTMEGSRNISETKSSDLKSDTKPTLAPTATKAIGKANPVARPRYKKRLDSRKEEKMDFDEPIASSRQEAISQQRPNHVHTPVKSNAQSEKQTPGDVFLSRASTAATPTTPQTVSSSQPHTATTSSHSSVSSITITTSSSSSKSNISREKPMEIETITNTTAKVSSEKSVGPITVTADTDKKNQNVLFDLKKSLANVRNTFNTTTSTSTSGANKSPDQSKSTSVSNTQSLFEYKPSNSLLTEKNSKTFVGSKTVTNKTEASDPKTIFNKPHDKKMDKKSIAIEDADASDKKHTATEKSKMPKIVINSESKPLLDKGTPQSREKSLESLVSSTSNQAKIC</sequence>
<reference evidence="7 8" key="1">
    <citation type="submission" date="2018-04" db="EMBL/GenBank/DDBJ databases">
        <title>The genome of golden apple snail Pomacea canaliculata provides insight into stress tolerance and invasive adaptation.</title>
        <authorList>
            <person name="Liu C."/>
            <person name="Liu B."/>
            <person name="Ren Y."/>
            <person name="Zhang Y."/>
            <person name="Wang H."/>
            <person name="Li S."/>
            <person name="Jiang F."/>
            <person name="Yin L."/>
            <person name="Zhang G."/>
            <person name="Qian W."/>
            <person name="Fan W."/>
        </authorList>
    </citation>
    <scope>NUCLEOTIDE SEQUENCE [LARGE SCALE GENOMIC DNA]</scope>
    <source>
        <strain evidence="7">SZHN2017</strain>
        <tissue evidence="7">Muscle</tissue>
    </source>
</reference>
<proteinExistence type="predicted"/>
<feature type="compositionally biased region" description="Basic and acidic residues" evidence="5">
    <location>
        <begin position="654"/>
        <end position="684"/>
    </location>
</feature>
<dbReference type="PANTHER" id="PTHR23167:SF46">
    <property type="entry name" value="EPS15 HOMOLOGY DOMAIN CONTAINING PROTEIN-BINDING PROTEIN 1, ISOFORM F"/>
    <property type="match status" value="1"/>
</dbReference>
<evidence type="ECO:0000256" key="3">
    <source>
        <dbReference type="ARBA" id="ARBA00022753"/>
    </source>
</evidence>
<dbReference type="Pfam" id="PF00307">
    <property type="entry name" value="CH"/>
    <property type="match status" value="1"/>
</dbReference>
<feature type="region of interest" description="Disordered" evidence="5">
    <location>
        <begin position="374"/>
        <end position="555"/>
    </location>
</feature>
<dbReference type="SMART" id="SM00033">
    <property type="entry name" value="CH"/>
    <property type="match status" value="1"/>
</dbReference>
<feature type="compositionally biased region" description="Low complexity" evidence="5">
    <location>
        <begin position="408"/>
        <end position="418"/>
    </location>
</feature>
<accession>A0A2T7Q0Z9</accession>
<dbReference type="InterPro" id="IPR001715">
    <property type="entry name" value="CH_dom"/>
</dbReference>
<comment type="caution">
    <text evidence="7">The sequence shown here is derived from an EMBL/GenBank/DDBJ whole genome shotgun (WGS) entry which is preliminary data.</text>
</comment>
<dbReference type="Gene3D" id="1.10.418.10">
    <property type="entry name" value="Calponin-like domain"/>
    <property type="match status" value="1"/>
</dbReference>
<protein>
    <recommendedName>
        <fullName evidence="6">Calponin-homology (CH) domain-containing protein</fullName>
    </recommendedName>
</protein>
<dbReference type="CDD" id="cd21253">
    <property type="entry name" value="CH_MICALL2"/>
    <property type="match status" value="1"/>
</dbReference>
<evidence type="ECO:0000256" key="1">
    <source>
        <dbReference type="ARBA" id="ARBA00004177"/>
    </source>
</evidence>
<dbReference type="PROSITE" id="PS50021">
    <property type="entry name" value="CH"/>
    <property type="match status" value="1"/>
</dbReference>
<evidence type="ECO:0000256" key="5">
    <source>
        <dbReference type="SAM" id="MobiDB-lite"/>
    </source>
</evidence>
<evidence type="ECO:0000313" key="8">
    <source>
        <dbReference type="Proteomes" id="UP000245119"/>
    </source>
</evidence>
<dbReference type="GO" id="GO:0005768">
    <property type="term" value="C:endosome"/>
    <property type="evidence" value="ECO:0007669"/>
    <property type="project" value="UniProtKB-SubCell"/>
</dbReference>
<dbReference type="OrthoDB" id="18853at2759"/>
<evidence type="ECO:0000313" key="7">
    <source>
        <dbReference type="EMBL" id="PVD39355.1"/>
    </source>
</evidence>
<dbReference type="STRING" id="400727.A0A2T7Q0Z9"/>
<dbReference type="PANTHER" id="PTHR23167">
    <property type="entry name" value="CALPONIN HOMOLOGY DOMAIN-CONTAINING PROTEIN DDB_G0272472-RELATED"/>
    <property type="match status" value="1"/>
</dbReference>
<evidence type="ECO:0000256" key="2">
    <source>
        <dbReference type="ARBA" id="ARBA00022553"/>
    </source>
</evidence>
<feature type="compositionally biased region" description="Polar residues" evidence="5">
    <location>
        <begin position="468"/>
        <end position="477"/>
    </location>
</feature>
<keyword evidence="8" id="KW-1185">Reference proteome</keyword>
<keyword evidence="4" id="KW-0175">Coiled coil</keyword>
<keyword evidence="2" id="KW-0597">Phosphoprotein</keyword>
<name>A0A2T7Q0Z9_POMCA</name>
<feature type="region of interest" description="Disordered" evidence="5">
    <location>
        <begin position="587"/>
        <end position="611"/>
    </location>
</feature>
<comment type="subcellular location">
    <subcellularLocation>
        <location evidence="1">Endosome</location>
    </subcellularLocation>
</comment>
<dbReference type="EMBL" id="PZQS01000001">
    <property type="protein sequence ID" value="PVD39355.1"/>
    <property type="molecule type" value="Genomic_DNA"/>
</dbReference>